<gene>
    <name evidence="1" type="ORF">LCGC14_1205980</name>
</gene>
<sequence length="129" mass="14475">MSRNTWTCQIKSGGSWTSDGTIFRPNDSISISKTSTQNQTALADGNIAYVTPSIKYRDGAVTFIWYWDDGTVKAKIEGYINSQNDVKIIDHNSREYVGRFLAINSQWIAGLDNDKYDIRATLEIMPSLA</sequence>
<proteinExistence type="predicted"/>
<organism evidence="1">
    <name type="scientific">marine sediment metagenome</name>
    <dbReference type="NCBI Taxonomy" id="412755"/>
    <lineage>
        <taxon>unclassified sequences</taxon>
        <taxon>metagenomes</taxon>
        <taxon>ecological metagenomes</taxon>
    </lineage>
</organism>
<accession>A0A0F9NXQ5</accession>
<comment type="caution">
    <text evidence="1">The sequence shown here is derived from an EMBL/GenBank/DDBJ whole genome shotgun (WGS) entry which is preliminary data.</text>
</comment>
<dbReference type="EMBL" id="LAZR01006233">
    <property type="protein sequence ID" value="KKM93675.1"/>
    <property type="molecule type" value="Genomic_DNA"/>
</dbReference>
<name>A0A0F9NXQ5_9ZZZZ</name>
<dbReference type="AlphaFoldDB" id="A0A0F9NXQ5"/>
<protein>
    <submittedName>
        <fullName evidence="1">Uncharacterized protein</fullName>
    </submittedName>
</protein>
<reference evidence="1" key="1">
    <citation type="journal article" date="2015" name="Nature">
        <title>Complex archaea that bridge the gap between prokaryotes and eukaryotes.</title>
        <authorList>
            <person name="Spang A."/>
            <person name="Saw J.H."/>
            <person name="Jorgensen S.L."/>
            <person name="Zaremba-Niedzwiedzka K."/>
            <person name="Martijn J."/>
            <person name="Lind A.E."/>
            <person name="van Eijk R."/>
            <person name="Schleper C."/>
            <person name="Guy L."/>
            <person name="Ettema T.J."/>
        </authorList>
    </citation>
    <scope>NUCLEOTIDE SEQUENCE</scope>
</reference>
<evidence type="ECO:0000313" key="1">
    <source>
        <dbReference type="EMBL" id="KKM93675.1"/>
    </source>
</evidence>